<evidence type="ECO:0000259" key="2">
    <source>
        <dbReference type="Pfam" id="PF01408"/>
    </source>
</evidence>
<dbReference type="PANTHER" id="PTHR43249">
    <property type="entry name" value="UDP-N-ACETYL-2-AMINO-2-DEOXY-D-GLUCURONATE OXIDASE"/>
    <property type="match status" value="1"/>
</dbReference>
<dbReference type="Pfam" id="PF22725">
    <property type="entry name" value="GFO_IDH_MocA_C3"/>
    <property type="match status" value="1"/>
</dbReference>
<evidence type="ECO:0000256" key="1">
    <source>
        <dbReference type="ARBA" id="ARBA00023002"/>
    </source>
</evidence>
<dbReference type="RefSeq" id="WP_069461223.1">
    <property type="nucleotide sequence ID" value="NZ_LYBW01000065.1"/>
</dbReference>
<comment type="caution">
    <text evidence="4">The sequence shown here is derived from an EMBL/GenBank/DDBJ whole genome shotgun (WGS) entry which is preliminary data.</text>
</comment>
<protein>
    <recommendedName>
        <fullName evidence="6">Oxidoreductase</fullName>
    </recommendedName>
</protein>
<dbReference type="Gene3D" id="3.40.50.720">
    <property type="entry name" value="NAD(P)-binding Rossmann-like Domain"/>
    <property type="match status" value="1"/>
</dbReference>
<dbReference type="InterPro" id="IPR000683">
    <property type="entry name" value="Gfo/Idh/MocA-like_OxRdtase_N"/>
</dbReference>
<feature type="domain" description="Gfo/Idh/MocA-like oxidoreductase N-terminal" evidence="2">
    <location>
        <begin position="7"/>
        <end position="105"/>
    </location>
</feature>
<dbReference type="InterPro" id="IPR055170">
    <property type="entry name" value="GFO_IDH_MocA-like_dom"/>
</dbReference>
<dbReference type="GO" id="GO:0000166">
    <property type="term" value="F:nucleotide binding"/>
    <property type="evidence" value="ECO:0007669"/>
    <property type="project" value="InterPro"/>
</dbReference>
<organism evidence="4 5">
    <name type="scientific">Sinorhizobium alkalisoli</name>
    <dbReference type="NCBI Taxonomy" id="1752398"/>
    <lineage>
        <taxon>Bacteria</taxon>
        <taxon>Pseudomonadati</taxon>
        <taxon>Pseudomonadota</taxon>
        <taxon>Alphaproteobacteria</taxon>
        <taxon>Hyphomicrobiales</taxon>
        <taxon>Rhizobiaceae</taxon>
        <taxon>Sinorhizobium/Ensifer group</taxon>
        <taxon>Sinorhizobium</taxon>
    </lineage>
</organism>
<gene>
    <name evidence="4" type="ORF">A8M32_25495</name>
</gene>
<evidence type="ECO:0000259" key="3">
    <source>
        <dbReference type="Pfam" id="PF22725"/>
    </source>
</evidence>
<dbReference type="AlphaFoldDB" id="A0A1E3V4L8"/>
<dbReference type="EMBL" id="LYBW01000065">
    <property type="protein sequence ID" value="ODR88367.1"/>
    <property type="molecule type" value="Genomic_DNA"/>
</dbReference>
<sequence length="349" mass="38678">MSRKKLRAVIVGYGKMGQIRHTAMDQHGGYELIGICETGPLKSSVPVTKDLDSLLELRPDVLFCCAPNRFIPGVVCRSLDDGLHVFSEKPPGRNSQDVEHMRRAELRNPGLTLKFGFNHRYHDAIEDAKALIDSGTLGRLNFMRGVYGKAGGSDYDVNWRNNPEFSGGGILIDQGIHMLDLFHLFAGRFSDVKSFVERKYWTSVAVEDNAFALMRTDEGVVATLHSSATQWRHLFKLELYLQKGFVAVDGILSASGSYGTEVLSVAITRLDDNGFPLPNPELQEFRFLTDNSWSKEVNEFYDCVVNGNPVVHGTSQDAADVMALVEEIYRADPAHHSKIAATAGGLWNA</sequence>
<proteinExistence type="predicted"/>
<keyword evidence="5" id="KW-1185">Reference proteome</keyword>
<dbReference type="Pfam" id="PF01408">
    <property type="entry name" value="GFO_IDH_MocA"/>
    <property type="match status" value="1"/>
</dbReference>
<accession>A0A1E3V4L8</accession>
<dbReference type="SUPFAM" id="SSF51735">
    <property type="entry name" value="NAD(P)-binding Rossmann-fold domains"/>
    <property type="match status" value="1"/>
</dbReference>
<dbReference type="Proteomes" id="UP000094342">
    <property type="component" value="Unassembled WGS sequence"/>
</dbReference>
<evidence type="ECO:0000313" key="5">
    <source>
        <dbReference type="Proteomes" id="UP000094342"/>
    </source>
</evidence>
<dbReference type="InterPro" id="IPR036291">
    <property type="entry name" value="NAD(P)-bd_dom_sf"/>
</dbReference>
<reference evidence="5" key="1">
    <citation type="submission" date="2016-05" db="EMBL/GenBank/DDBJ databases">
        <authorList>
            <person name="Li Y."/>
        </authorList>
    </citation>
    <scope>NUCLEOTIDE SEQUENCE [LARGE SCALE GENOMIC DNA]</scope>
    <source>
        <strain evidence="5">YIC4027</strain>
    </source>
</reference>
<dbReference type="Gene3D" id="3.30.360.10">
    <property type="entry name" value="Dihydrodipicolinate Reductase, domain 2"/>
    <property type="match status" value="1"/>
</dbReference>
<keyword evidence="1" id="KW-0560">Oxidoreductase</keyword>
<name>A0A1E3V4L8_9HYPH</name>
<dbReference type="OrthoDB" id="9792935at2"/>
<dbReference type="GO" id="GO:0016491">
    <property type="term" value="F:oxidoreductase activity"/>
    <property type="evidence" value="ECO:0007669"/>
    <property type="project" value="UniProtKB-KW"/>
</dbReference>
<dbReference type="SUPFAM" id="SSF55347">
    <property type="entry name" value="Glyceraldehyde-3-phosphate dehydrogenase-like, C-terminal domain"/>
    <property type="match status" value="1"/>
</dbReference>
<dbReference type="InterPro" id="IPR052515">
    <property type="entry name" value="Gfo/Idh/MocA_Oxidoreductase"/>
</dbReference>
<feature type="domain" description="GFO/IDH/MocA-like oxidoreductase" evidence="3">
    <location>
        <begin position="127"/>
        <end position="245"/>
    </location>
</feature>
<dbReference type="PANTHER" id="PTHR43249:SF1">
    <property type="entry name" value="D-GLUCOSIDE 3-DEHYDROGENASE"/>
    <property type="match status" value="1"/>
</dbReference>
<dbReference type="STRING" id="1752398.A8M32_25495"/>
<evidence type="ECO:0000313" key="4">
    <source>
        <dbReference type="EMBL" id="ODR88367.1"/>
    </source>
</evidence>
<evidence type="ECO:0008006" key="6">
    <source>
        <dbReference type="Google" id="ProtNLM"/>
    </source>
</evidence>